<dbReference type="SUPFAM" id="SSF56672">
    <property type="entry name" value="DNA/RNA polymerases"/>
    <property type="match status" value="1"/>
</dbReference>
<comment type="caution">
    <text evidence="2">The sequence shown here is derived from an EMBL/GenBank/DDBJ whole genome shotgun (WGS) entry which is preliminary data.</text>
</comment>
<protein>
    <submittedName>
        <fullName evidence="2">Mitochondrial protein</fullName>
    </submittedName>
</protein>
<name>A0AAW2STV0_9LAMI</name>
<dbReference type="InterPro" id="IPR026960">
    <property type="entry name" value="RVT-Znf"/>
</dbReference>
<dbReference type="InterPro" id="IPR000477">
    <property type="entry name" value="RT_dom"/>
</dbReference>
<accession>A0AAW2STV0</accession>
<dbReference type="AlphaFoldDB" id="A0AAW2STV0"/>
<proteinExistence type="predicted"/>
<dbReference type="PROSITE" id="PS50878">
    <property type="entry name" value="RT_POL"/>
    <property type="match status" value="1"/>
</dbReference>
<sequence>MWTRSTELVKEDPIRAEDCAKRRRLHSELEEFLSREEILWKQWGKAQWLAEGDRNTPYFHARASARRRKNFISRLRDKNGEWCATHDGIQQIISSYFAELCQTSSPSEEAMDGVIREMPARVSENMNDTLIQPFSADEVKLAISQMYPYKSPGPDGMSPIFYQKYWHIVGSEVTSFILDFLNHRHFDTMFNYTYIVLIPKCASPENMSCFHPISLCNITYKIVSKMIANRLKPLLPTIVSESQSAFIPGRLITDNGLVAYELNHYLAQKTWGSVGHAALKLDLSKAYDRVEWTFLVRVLDKLGFHSHFISLIYLCVSSISYSFILDGHKFRFFHPGRGLRQGDPLSPYLFLFCAEALSVSINMVVSQGELPGMAVSRQGPRVSHLLFADDTLVLCQGTQEALQCVGRILREFEAASGLMVNLEKSSVAFSQNIFENLKNDLASMLGVRVVTKHDRYLGLSAMVDRSKREIFQTLKDRVWEKMQSWRCRNLLQAGKVVLLKSMVQAMPTFMMGCFLVPSSICRKIESMMADFLWHNKDLRRVHWLSWDKLCAIKQEGGLGFRKLGAFNRTMLAKQIWRILTNPDSLRSRMLKQKYYPNSEDKWLPRPLSFQVITTLNTLGEDAKVEELLDSEGCWNDELIHSVFLPMDVDIIMGINRAVGSPDSLLWHCEKNGRYSMKSAYRLITNGAHTHLQSGPIGAKSFKSDSWRFIWQASVPPKIHLLTWRAYRDSLPTSSNLQKRGVAKDGVCPWWG</sequence>
<dbReference type="EMBL" id="JACGWN010000016">
    <property type="protein sequence ID" value="KAL0395298.1"/>
    <property type="molecule type" value="Genomic_DNA"/>
</dbReference>
<evidence type="ECO:0000259" key="1">
    <source>
        <dbReference type="PROSITE" id="PS50878"/>
    </source>
</evidence>
<reference evidence="2" key="2">
    <citation type="journal article" date="2024" name="Plant">
        <title>Genomic evolution and insights into agronomic trait innovations of Sesamum species.</title>
        <authorList>
            <person name="Miao H."/>
            <person name="Wang L."/>
            <person name="Qu L."/>
            <person name="Liu H."/>
            <person name="Sun Y."/>
            <person name="Le M."/>
            <person name="Wang Q."/>
            <person name="Wei S."/>
            <person name="Zheng Y."/>
            <person name="Lin W."/>
            <person name="Duan Y."/>
            <person name="Cao H."/>
            <person name="Xiong S."/>
            <person name="Wang X."/>
            <person name="Wei L."/>
            <person name="Li C."/>
            <person name="Ma Q."/>
            <person name="Ju M."/>
            <person name="Zhao R."/>
            <person name="Li G."/>
            <person name="Mu C."/>
            <person name="Tian Q."/>
            <person name="Mei H."/>
            <person name="Zhang T."/>
            <person name="Gao T."/>
            <person name="Zhang H."/>
        </authorList>
    </citation>
    <scope>NUCLEOTIDE SEQUENCE</scope>
    <source>
        <strain evidence="2">KEN1</strain>
    </source>
</reference>
<dbReference type="PANTHER" id="PTHR33116">
    <property type="entry name" value="REVERSE TRANSCRIPTASE ZINC-BINDING DOMAIN-CONTAINING PROTEIN-RELATED-RELATED"/>
    <property type="match status" value="1"/>
</dbReference>
<reference evidence="2" key="1">
    <citation type="submission" date="2020-06" db="EMBL/GenBank/DDBJ databases">
        <authorList>
            <person name="Li T."/>
            <person name="Hu X."/>
            <person name="Zhang T."/>
            <person name="Song X."/>
            <person name="Zhang H."/>
            <person name="Dai N."/>
            <person name="Sheng W."/>
            <person name="Hou X."/>
            <person name="Wei L."/>
        </authorList>
    </citation>
    <scope>NUCLEOTIDE SEQUENCE</scope>
    <source>
        <strain evidence="2">KEN1</strain>
        <tissue evidence="2">Leaf</tissue>
    </source>
</reference>
<dbReference type="CDD" id="cd01650">
    <property type="entry name" value="RT_nLTR_like"/>
    <property type="match status" value="1"/>
</dbReference>
<evidence type="ECO:0000313" key="2">
    <source>
        <dbReference type="EMBL" id="KAL0395298.1"/>
    </source>
</evidence>
<dbReference type="InterPro" id="IPR043502">
    <property type="entry name" value="DNA/RNA_pol_sf"/>
</dbReference>
<dbReference type="Pfam" id="PF00078">
    <property type="entry name" value="RVT_1"/>
    <property type="match status" value="1"/>
</dbReference>
<dbReference type="PANTHER" id="PTHR33116:SF86">
    <property type="entry name" value="REVERSE TRANSCRIPTASE DOMAIN-CONTAINING PROTEIN"/>
    <property type="match status" value="1"/>
</dbReference>
<dbReference type="Pfam" id="PF13966">
    <property type="entry name" value="zf-RVT"/>
    <property type="match status" value="1"/>
</dbReference>
<feature type="domain" description="Reverse transcriptase" evidence="1">
    <location>
        <begin position="179"/>
        <end position="449"/>
    </location>
</feature>
<gene>
    <name evidence="2" type="ORF">Slati_4496000</name>
</gene>
<organism evidence="2">
    <name type="scientific">Sesamum latifolium</name>
    <dbReference type="NCBI Taxonomy" id="2727402"/>
    <lineage>
        <taxon>Eukaryota</taxon>
        <taxon>Viridiplantae</taxon>
        <taxon>Streptophyta</taxon>
        <taxon>Embryophyta</taxon>
        <taxon>Tracheophyta</taxon>
        <taxon>Spermatophyta</taxon>
        <taxon>Magnoliopsida</taxon>
        <taxon>eudicotyledons</taxon>
        <taxon>Gunneridae</taxon>
        <taxon>Pentapetalae</taxon>
        <taxon>asterids</taxon>
        <taxon>lamiids</taxon>
        <taxon>Lamiales</taxon>
        <taxon>Pedaliaceae</taxon>
        <taxon>Sesamum</taxon>
    </lineage>
</organism>